<dbReference type="AlphaFoldDB" id="A0A4Q5K6B4"/>
<keyword evidence="1" id="KW-0812">Transmembrane</keyword>
<keyword evidence="1" id="KW-1133">Transmembrane helix</keyword>
<organism evidence="2 3">
    <name type="scientific">Aliivibrio finisterrensis</name>
    <dbReference type="NCBI Taxonomy" id="511998"/>
    <lineage>
        <taxon>Bacteria</taxon>
        <taxon>Pseudomonadati</taxon>
        <taxon>Pseudomonadota</taxon>
        <taxon>Gammaproteobacteria</taxon>
        <taxon>Vibrionales</taxon>
        <taxon>Vibrionaceae</taxon>
        <taxon>Aliivibrio</taxon>
    </lineage>
</organism>
<protein>
    <recommendedName>
        <fullName evidence="4">Holin</fullName>
    </recommendedName>
</protein>
<name>A0A4Q5K6B4_9GAMM</name>
<keyword evidence="1" id="KW-0472">Membrane</keyword>
<feature type="transmembrane region" description="Helical" evidence="1">
    <location>
        <begin position="30"/>
        <end position="48"/>
    </location>
</feature>
<comment type="caution">
    <text evidence="2">The sequence shown here is derived from an EMBL/GenBank/DDBJ whole genome shotgun (WGS) entry which is preliminary data.</text>
</comment>
<dbReference type="Proteomes" id="UP000293465">
    <property type="component" value="Unassembled WGS sequence"/>
</dbReference>
<dbReference type="RefSeq" id="WP_130088388.1">
    <property type="nucleotide sequence ID" value="NZ_SEZJ01000030.1"/>
</dbReference>
<proteinExistence type="predicted"/>
<dbReference type="EMBL" id="SEZJ01000030">
    <property type="protein sequence ID" value="RYU41324.1"/>
    <property type="molecule type" value="Genomic_DNA"/>
</dbReference>
<dbReference type="OrthoDB" id="9988812at2"/>
<reference evidence="2 3" key="1">
    <citation type="submission" date="2019-02" db="EMBL/GenBank/DDBJ databases">
        <title>Genome sequences of Aliivibrio finisterrensis strains from farmed Atlantic salmon.</title>
        <authorList>
            <person name="Bowman J.P."/>
        </authorList>
    </citation>
    <scope>NUCLEOTIDE SEQUENCE [LARGE SCALE GENOMIC DNA]</scope>
    <source>
        <strain evidence="2 3">A32</strain>
    </source>
</reference>
<dbReference type="GeneID" id="56277111"/>
<evidence type="ECO:0000256" key="1">
    <source>
        <dbReference type="SAM" id="Phobius"/>
    </source>
</evidence>
<evidence type="ECO:0008006" key="4">
    <source>
        <dbReference type="Google" id="ProtNLM"/>
    </source>
</evidence>
<accession>A0A4Q5K6B4</accession>
<evidence type="ECO:0000313" key="2">
    <source>
        <dbReference type="EMBL" id="RYU41324.1"/>
    </source>
</evidence>
<sequence length="68" mass="7184">MSVELKPISLLGASIASAAASFTIIEIGQIVAICISIATGLVACRYYWLSGNTAKLNNEKLKRESGVQ</sequence>
<evidence type="ECO:0000313" key="3">
    <source>
        <dbReference type="Proteomes" id="UP000293465"/>
    </source>
</evidence>
<gene>
    <name evidence="2" type="ORF">ERW49_18785</name>
</gene>